<evidence type="ECO:0000256" key="4">
    <source>
        <dbReference type="ARBA" id="ARBA00022801"/>
    </source>
</evidence>
<accession>A0ABR8TK56</accession>
<keyword evidence="3" id="KW-0479">Metal-binding</keyword>
<evidence type="ECO:0000256" key="3">
    <source>
        <dbReference type="ARBA" id="ARBA00022723"/>
    </source>
</evidence>
<keyword evidence="6" id="KW-0482">Metalloprotease</keyword>
<proteinExistence type="predicted"/>
<keyword evidence="5" id="KW-0862">Zinc</keyword>
<dbReference type="InterPro" id="IPR050570">
    <property type="entry name" value="Cell_wall_metabolism_enzyme"/>
</dbReference>
<keyword evidence="2" id="KW-0645">Protease</keyword>
<comment type="caution">
    <text evidence="8">The sequence shown here is derived from an EMBL/GenBank/DDBJ whole genome shotgun (WGS) entry which is preliminary data.</text>
</comment>
<evidence type="ECO:0000256" key="1">
    <source>
        <dbReference type="ARBA" id="ARBA00001947"/>
    </source>
</evidence>
<dbReference type="EMBL" id="JACSQG010000001">
    <property type="protein sequence ID" value="MBD7976166.1"/>
    <property type="molecule type" value="Genomic_DNA"/>
</dbReference>
<gene>
    <name evidence="8" type="ORF">H9642_03055</name>
</gene>
<keyword evidence="4" id="KW-0378">Hydrolase</keyword>
<organism evidence="8 9">
    <name type="scientific">Serpens gallinarum</name>
    <dbReference type="NCBI Taxonomy" id="2763075"/>
    <lineage>
        <taxon>Bacteria</taxon>
        <taxon>Pseudomonadati</taxon>
        <taxon>Pseudomonadota</taxon>
        <taxon>Gammaproteobacteria</taxon>
        <taxon>Pseudomonadales</taxon>
        <taxon>Pseudomonadaceae</taxon>
        <taxon>Pseudomonas</taxon>
    </lineage>
</organism>
<dbReference type="CDD" id="cd12797">
    <property type="entry name" value="M23_peptidase"/>
    <property type="match status" value="1"/>
</dbReference>
<evidence type="ECO:0000256" key="6">
    <source>
        <dbReference type="ARBA" id="ARBA00023049"/>
    </source>
</evidence>
<evidence type="ECO:0000313" key="8">
    <source>
        <dbReference type="EMBL" id="MBD7976166.1"/>
    </source>
</evidence>
<protein>
    <submittedName>
        <fullName evidence="8">M23 family metallopeptidase</fullName>
    </submittedName>
</protein>
<dbReference type="PANTHER" id="PTHR21666:SF288">
    <property type="entry name" value="CELL DIVISION PROTEIN YTFB"/>
    <property type="match status" value="1"/>
</dbReference>
<dbReference type="SUPFAM" id="SSF51261">
    <property type="entry name" value="Duplicated hybrid motif"/>
    <property type="match status" value="1"/>
</dbReference>
<sequence length="218" mass="23125">MSESRVTRHTPVGRLASVLGAQILIVTLALSPGQMVLGETCIAGGDDVEGSAERAGPAIVTGNSAEQGSAQLLTAARLIIPVMGVTRVSLRDSFYECRGERRHEGIDIAADLRAPVIAAGDGTVAKLFNSVAGGLTIYQFDPDATFAYYYAHLDAFAPGLREGAALKRGDLLGYVGVTGNAAADAPHLHFEIFRLGPDKKWWEGEAVNPYPFLNDAER</sequence>
<dbReference type="Pfam" id="PF01551">
    <property type="entry name" value="Peptidase_M23"/>
    <property type="match status" value="1"/>
</dbReference>
<dbReference type="InterPro" id="IPR016047">
    <property type="entry name" value="M23ase_b-sheet_dom"/>
</dbReference>
<dbReference type="PANTHER" id="PTHR21666">
    <property type="entry name" value="PEPTIDASE-RELATED"/>
    <property type="match status" value="1"/>
</dbReference>
<comment type="cofactor">
    <cofactor evidence="1">
        <name>Zn(2+)</name>
        <dbReference type="ChEBI" id="CHEBI:29105"/>
    </cofactor>
</comment>
<keyword evidence="9" id="KW-1185">Reference proteome</keyword>
<dbReference type="Gene3D" id="2.70.70.10">
    <property type="entry name" value="Glucose Permease (Domain IIA)"/>
    <property type="match status" value="1"/>
</dbReference>
<evidence type="ECO:0000256" key="2">
    <source>
        <dbReference type="ARBA" id="ARBA00022670"/>
    </source>
</evidence>
<name>A0ABR8TK56_9PSED</name>
<dbReference type="Proteomes" id="UP000611945">
    <property type="component" value="Unassembled WGS sequence"/>
</dbReference>
<feature type="domain" description="M23ase beta-sheet core" evidence="7">
    <location>
        <begin position="102"/>
        <end position="209"/>
    </location>
</feature>
<reference evidence="8 9" key="1">
    <citation type="submission" date="2020-08" db="EMBL/GenBank/DDBJ databases">
        <title>A Genomic Blueprint of the Chicken Gut Microbiome.</title>
        <authorList>
            <person name="Gilroy R."/>
            <person name="Ravi A."/>
            <person name="Getino M."/>
            <person name="Pursley I."/>
            <person name="Horton D.L."/>
            <person name="Alikhan N.-F."/>
            <person name="Baker D."/>
            <person name="Gharbi K."/>
            <person name="Hall N."/>
            <person name="Watson M."/>
            <person name="Adriaenssens E.M."/>
            <person name="Foster-Nyarko E."/>
            <person name="Jarju S."/>
            <person name="Secka A."/>
            <person name="Antonio M."/>
            <person name="Oren A."/>
            <person name="Chaudhuri R."/>
            <person name="La Ragione R.M."/>
            <person name="Hildebrand F."/>
            <person name="Pallen M.J."/>
        </authorList>
    </citation>
    <scope>NUCLEOTIDE SEQUENCE [LARGE SCALE GENOMIC DNA]</scope>
    <source>
        <strain evidence="8 9">Sa2CUA2</strain>
    </source>
</reference>
<evidence type="ECO:0000256" key="5">
    <source>
        <dbReference type="ARBA" id="ARBA00022833"/>
    </source>
</evidence>
<evidence type="ECO:0000259" key="7">
    <source>
        <dbReference type="Pfam" id="PF01551"/>
    </source>
</evidence>
<dbReference type="InterPro" id="IPR011055">
    <property type="entry name" value="Dup_hybrid_motif"/>
</dbReference>
<dbReference type="RefSeq" id="WP_251834929.1">
    <property type="nucleotide sequence ID" value="NZ_JACSQG010000001.1"/>
</dbReference>
<evidence type="ECO:0000313" key="9">
    <source>
        <dbReference type="Proteomes" id="UP000611945"/>
    </source>
</evidence>